<evidence type="ECO:0000256" key="5">
    <source>
        <dbReference type="SAM" id="Coils"/>
    </source>
</evidence>
<reference evidence="8" key="1">
    <citation type="submission" date="2025-08" db="UniProtKB">
        <authorList>
            <consortium name="RefSeq"/>
        </authorList>
    </citation>
    <scope>IDENTIFICATION</scope>
    <source>
        <tissue evidence="8">Whole sample</tissue>
    </source>
</reference>
<feature type="coiled-coil region" evidence="5">
    <location>
        <begin position="424"/>
        <end position="451"/>
    </location>
</feature>
<dbReference type="KEGG" id="cvn:111122148"/>
<evidence type="ECO:0000313" key="8">
    <source>
        <dbReference type="RefSeq" id="XP_022319444.1"/>
    </source>
</evidence>
<dbReference type="PANTHER" id="PTHR23041">
    <property type="entry name" value="RING FINGER DOMAIN-CONTAINING"/>
    <property type="match status" value="1"/>
</dbReference>
<evidence type="ECO:0000256" key="4">
    <source>
        <dbReference type="PROSITE-ProRule" id="PRU00175"/>
    </source>
</evidence>
<dbReference type="AlphaFoldDB" id="A0A8B8CW22"/>
<dbReference type="Gene3D" id="3.30.40.10">
    <property type="entry name" value="Zinc/RING finger domain, C3HC4 (zinc finger)"/>
    <property type="match status" value="1"/>
</dbReference>
<dbReference type="SMART" id="SM00184">
    <property type="entry name" value="RING"/>
    <property type="match status" value="1"/>
</dbReference>
<feature type="coiled-coil region" evidence="5">
    <location>
        <begin position="256"/>
        <end position="283"/>
    </location>
</feature>
<dbReference type="InterPro" id="IPR047134">
    <property type="entry name" value="RNF4"/>
</dbReference>
<dbReference type="PANTHER" id="PTHR23041:SF78">
    <property type="entry name" value="E3 UBIQUITIN-PROTEIN LIGASE RNF4"/>
    <property type="match status" value="1"/>
</dbReference>
<dbReference type="PROSITE" id="PS00518">
    <property type="entry name" value="ZF_RING_1"/>
    <property type="match status" value="1"/>
</dbReference>
<evidence type="ECO:0000256" key="2">
    <source>
        <dbReference type="ARBA" id="ARBA00022771"/>
    </source>
</evidence>
<sequence>MATRSISESEDASFDEKLIKLSEVKAFFTCSICTTLLEGTSTTVCGHRYCTHCLQNWFERKRECPLCKVSLRNKTEIKDHQFDDLLRTIKEKAVSAADAGARYVLESSNGSQVSNPIDHKMAEVLCCLLPQKDRDMKEMVEKLIAEKDKSLRDLKEREIPYRDQQIQFLSGQTKKLEEEAKQLKALPEKLEKCQKNEVKFTEEKHKLEEKVQRLTGELATLKTMEVTQQQKEKELYGKLQHQMVETQSLKMSLDQQTKAAENAETLKRTVKQLEKSLQQKTCETSHYQGFVPYKDLYEQRNQEANVIQQYLEQKDALIHSLQMQIESMNETISAQNKQIKETPLSLKDAEARYQRQLEEMQKSLEKFYEKKSEVDTALYKKHADELAKDLAEERSSRLEEIQRMHDENMKLRRKVGELQSIGTHQNAEERCKELEQSLRYFKNKVHNLEQQLTYNHNRSNSNSP</sequence>
<name>A0A8B8CW22_CRAVI</name>
<accession>A0A8B8CW22</accession>
<feature type="domain" description="RING-type" evidence="6">
    <location>
        <begin position="30"/>
        <end position="68"/>
    </location>
</feature>
<keyword evidence="5" id="KW-0175">Coiled coil</keyword>
<feature type="coiled-coil region" evidence="5">
    <location>
        <begin position="311"/>
        <end position="370"/>
    </location>
</feature>
<dbReference type="GO" id="GO:0008270">
    <property type="term" value="F:zinc ion binding"/>
    <property type="evidence" value="ECO:0007669"/>
    <property type="project" value="UniProtKB-KW"/>
</dbReference>
<keyword evidence="1" id="KW-0479">Metal-binding</keyword>
<keyword evidence="7" id="KW-1185">Reference proteome</keyword>
<proteinExistence type="predicted"/>
<dbReference type="RefSeq" id="XP_022319444.1">
    <property type="nucleotide sequence ID" value="XM_022463736.1"/>
</dbReference>
<dbReference type="PROSITE" id="PS50089">
    <property type="entry name" value="ZF_RING_2"/>
    <property type="match status" value="1"/>
</dbReference>
<protein>
    <submittedName>
        <fullName evidence="8">Citron Rho-interacting kinase-like</fullName>
    </submittedName>
</protein>
<dbReference type="OrthoDB" id="6105938at2759"/>
<dbReference type="Proteomes" id="UP000694844">
    <property type="component" value="Chromosome 2"/>
</dbReference>
<feature type="coiled-coil region" evidence="5">
    <location>
        <begin position="137"/>
        <end position="224"/>
    </location>
</feature>
<organism evidence="7 8">
    <name type="scientific">Crassostrea virginica</name>
    <name type="common">Eastern oyster</name>
    <dbReference type="NCBI Taxonomy" id="6565"/>
    <lineage>
        <taxon>Eukaryota</taxon>
        <taxon>Metazoa</taxon>
        <taxon>Spiralia</taxon>
        <taxon>Lophotrochozoa</taxon>
        <taxon>Mollusca</taxon>
        <taxon>Bivalvia</taxon>
        <taxon>Autobranchia</taxon>
        <taxon>Pteriomorphia</taxon>
        <taxon>Ostreida</taxon>
        <taxon>Ostreoidea</taxon>
        <taxon>Ostreidae</taxon>
        <taxon>Crassostrea</taxon>
    </lineage>
</organism>
<dbReference type="SUPFAM" id="SSF57850">
    <property type="entry name" value="RING/U-box"/>
    <property type="match status" value="1"/>
</dbReference>
<dbReference type="Pfam" id="PF13639">
    <property type="entry name" value="zf-RING_2"/>
    <property type="match status" value="1"/>
</dbReference>
<dbReference type="InterPro" id="IPR001841">
    <property type="entry name" value="Znf_RING"/>
</dbReference>
<evidence type="ECO:0000259" key="6">
    <source>
        <dbReference type="PROSITE" id="PS50089"/>
    </source>
</evidence>
<keyword evidence="3" id="KW-0862">Zinc</keyword>
<gene>
    <name evidence="8" type="primary">LOC111122148</name>
</gene>
<evidence type="ECO:0000313" key="7">
    <source>
        <dbReference type="Proteomes" id="UP000694844"/>
    </source>
</evidence>
<evidence type="ECO:0000256" key="1">
    <source>
        <dbReference type="ARBA" id="ARBA00022723"/>
    </source>
</evidence>
<dbReference type="InterPro" id="IPR013083">
    <property type="entry name" value="Znf_RING/FYVE/PHD"/>
</dbReference>
<keyword evidence="2 4" id="KW-0863">Zinc-finger</keyword>
<dbReference type="GeneID" id="111122148"/>
<evidence type="ECO:0000256" key="3">
    <source>
        <dbReference type="ARBA" id="ARBA00022833"/>
    </source>
</evidence>
<dbReference type="InterPro" id="IPR017907">
    <property type="entry name" value="Znf_RING_CS"/>
</dbReference>